<sequence>MTPGSQLQQQQQQEHVSVLPCEPTRDIRGRQPLRCTYKYVLVAKTTPNGSNRKHIINMHPEASASQNNQLT</sequence>
<reference evidence="2" key="1">
    <citation type="submission" date="2021-05" db="EMBL/GenBank/DDBJ databases">
        <title>Comparative genomics of three Colletotrichum scovillei strains and genetic complementation revealed genes involved fungal growth and virulence on chili pepper.</title>
        <authorList>
            <person name="Hsieh D.-K."/>
            <person name="Chuang S.-C."/>
            <person name="Chen C.-Y."/>
            <person name="Chao Y.-T."/>
            <person name="Lu M.-Y.J."/>
            <person name="Lee M.-H."/>
            <person name="Shih M.-C."/>
        </authorList>
    </citation>
    <scope>NUCLEOTIDE SEQUENCE</scope>
    <source>
        <strain evidence="2">Coll-153</strain>
    </source>
</reference>
<evidence type="ECO:0000313" key="2">
    <source>
        <dbReference type="EMBL" id="KAG7047172.1"/>
    </source>
</evidence>
<dbReference type="AlphaFoldDB" id="A0A9P7R1P1"/>
<evidence type="ECO:0000256" key="1">
    <source>
        <dbReference type="SAM" id="MobiDB-lite"/>
    </source>
</evidence>
<name>A0A9P7R1P1_9PEZI</name>
<evidence type="ECO:0000313" key="3">
    <source>
        <dbReference type="Proteomes" id="UP000699042"/>
    </source>
</evidence>
<keyword evidence="3" id="KW-1185">Reference proteome</keyword>
<proteinExistence type="predicted"/>
<comment type="caution">
    <text evidence="2">The sequence shown here is derived from an EMBL/GenBank/DDBJ whole genome shotgun (WGS) entry which is preliminary data.</text>
</comment>
<organism evidence="2 3">
    <name type="scientific">Colletotrichum scovillei</name>
    <dbReference type="NCBI Taxonomy" id="1209932"/>
    <lineage>
        <taxon>Eukaryota</taxon>
        <taxon>Fungi</taxon>
        <taxon>Dikarya</taxon>
        <taxon>Ascomycota</taxon>
        <taxon>Pezizomycotina</taxon>
        <taxon>Sordariomycetes</taxon>
        <taxon>Hypocreomycetidae</taxon>
        <taxon>Glomerellales</taxon>
        <taxon>Glomerellaceae</taxon>
        <taxon>Colletotrichum</taxon>
        <taxon>Colletotrichum acutatum species complex</taxon>
    </lineage>
</organism>
<feature type="compositionally biased region" description="Low complexity" evidence="1">
    <location>
        <begin position="1"/>
        <end position="13"/>
    </location>
</feature>
<feature type="region of interest" description="Disordered" evidence="1">
    <location>
        <begin position="48"/>
        <end position="71"/>
    </location>
</feature>
<dbReference type="Proteomes" id="UP000699042">
    <property type="component" value="Unassembled WGS sequence"/>
</dbReference>
<protein>
    <submittedName>
        <fullName evidence="2">Uncharacterized protein</fullName>
    </submittedName>
</protein>
<dbReference type="EMBL" id="JAESDN010000008">
    <property type="protein sequence ID" value="KAG7047172.1"/>
    <property type="molecule type" value="Genomic_DNA"/>
</dbReference>
<feature type="region of interest" description="Disordered" evidence="1">
    <location>
        <begin position="1"/>
        <end position="25"/>
    </location>
</feature>
<accession>A0A9P7R1P1</accession>
<gene>
    <name evidence="2" type="ORF">JMJ77_015385</name>
</gene>